<name>A0A0F9V2K5_9ZZZZ</name>
<evidence type="ECO:0000256" key="1">
    <source>
        <dbReference type="SAM" id="MobiDB-lite"/>
    </source>
</evidence>
<sequence>MAKIKLSIQFDDPKFKNMGIETEIEDGKAAKFLKSVLPKSKSYTVKRKKKQPQSQPTPTPPSPPEIK</sequence>
<accession>A0A0F9V2K5</accession>
<proteinExistence type="predicted"/>
<comment type="caution">
    <text evidence="2">The sequence shown here is derived from an EMBL/GenBank/DDBJ whole genome shotgun (WGS) entry which is preliminary data.</text>
</comment>
<feature type="region of interest" description="Disordered" evidence="1">
    <location>
        <begin position="41"/>
        <end position="67"/>
    </location>
</feature>
<gene>
    <name evidence="2" type="ORF">LCGC14_0534960</name>
</gene>
<organism evidence="2">
    <name type="scientific">marine sediment metagenome</name>
    <dbReference type="NCBI Taxonomy" id="412755"/>
    <lineage>
        <taxon>unclassified sequences</taxon>
        <taxon>metagenomes</taxon>
        <taxon>ecological metagenomes</taxon>
    </lineage>
</organism>
<dbReference type="EMBL" id="LAZR01000704">
    <property type="protein sequence ID" value="KKN60118.1"/>
    <property type="molecule type" value="Genomic_DNA"/>
</dbReference>
<dbReference type="AlphaFoldDB" id="A0A0F9V2K5"/>
<protein>
    <submittedName>
        <fullName evidence="2">Uncharacterized protein</fullName>
    </submittedName>
</protein>
<reference evidence="2" key="1">
    <citation type="journal article" date="2015" name="Nature">
        <title>Complex archaea that bridge the gap between prokaryotes and eukaryotes.</title>
        <authorList>
            <person name="Spang A."/>
            <person name="Saw J.H."/>
            <person name="Jorgensen S.L."/>
            <person name="Zaremba-Niedzwiedzka K."/>
            <person name="Martijn J."/>
            <person name="Lind A.E."/>
            <person name="van Eijk R."/>
            <person name="Schleper C."/>
            <person name="Guy L."/>
            <person name="Ettema T.J."/>
        </authorList>
    </citation>
    <scope>NUCLEOTIDE SEQUENCE</scope>
</reference>
<feature type="compositionally biased region" description="Pro residues" evidence="1">
    <location>
        <begin position="55"/>
        <end position="67"/>
    </location>
</feature>
<evidence type="ECO:0000313" key="2">
    <source>
        <dbReference type="EMBL" id="KKN60118.1"/>
    </source>
</evidence>